<dbReference type="GO" id="GO:0051287">
    <property type="term" value="F:NAD binding"/>
    <property type="evidence" value="ECO:0007669"/>
    <property type="project" value="InterPro"/>
</dbReference>
<comment type="caution">
    <text evidence="7">The sequence shown here is derived from an EMBL/GenBank/DDBJ whole genome shotgun (WGS) entry which is preliminary data.</text>
</comment>
<feature type="domain" description="D-isomer specific 2-hydroxyacid dehydrogenase NAD-binding" evidence="6">
    <location>
        <begin position="119"/>
        <end position="295"/>
    </location>
</feature>
<dbReference type="Gene3D" id="3.40.50.720">
    <property type="entry name" value="NAD(P)-binding Rossmann-like Domain"/>
    <property type="match status" value="2"/>
</dbReference>
<dbReference type="SUPFAM" id="SSF51735">
    <property type="entry name" value="NAD(P)-binding Rossmann-fold domains"/>
    <property type="match status" value="1"/>
</dbReference>
<evidence type="ECO:0000256" key="4">
    <source>
        <dbReference type="RuleBase" id="RU003719"/>
    </source>
</evidence>
<dbReference type="RefSeq" id="WP_111434578.1">
    <property type="nucleotide sequence ID" value="NZ_JACIGG010000025.1"/>
</dbReference>
<dbReference type="PANTHER" id="PTHR10996:SF283">
    <property type="entry name" value="GLYOXYLATE_HYDROXYPYRUVATE REDUCTASE B"/>
    <property type="match status" value="1"/>
</dbReference>
<dbReference type="OrthoDB" id="9793626at2"/>
<dbReference type="PROSITE" id="PS00671">
    <property type="entry name" value="D_2_HYDROXYACID_DH_3"/>
    <property type="match status" value="1"/>
</dbReference>
<dbReference type="PROSITE" id="PS00670">
    <property type="entry name" value="D_2_HYDROXYACID_DH_2"/>
    <property type="match status" value="1"/>
</dbReference>
<keyword evidence="3" id="KW-0520">NAD</keyword>
<keyword evidence="8" id="KW-1185">Reference proteome</keyword>
<proteinExistence type="inferred from homology"/>
<evidence type="ECO:0000256" key="3">
    <source>
        <dbReference type="ARBA" id="ARBA00023027"/>
    </source>
</evidence>
<dbReference type="EMBL" id="NPEV01000023">
    <property type="protein sequence ID" value="RAI27031.1"/>
    <property type="molecule type" value="Genomic_DNA"/>
</dbReference>
<evidence type="ECO:0000313" key="7">
    <source>
        <dbReference type="EMBL" id="RAI27031.1"/>
    </source>
</evidence>
<evidence type="ECO:0000313" key="8">
    <source>
        <dbReference type="Proteomes" id="UP000249299"/>
    </source>
</evidence>
<dbReference type="PANTHER" id="PTHR10996">
    <property type="entry name" value="2-HYDROXYACID DEHYDROGENASE-RELATED"/>
    <property type="match status" value="1"/>
</dbReference>
<feature type="domain" description="D-isomer specific 2-hydroxyacid dehydrogenase catalytic" evidence="5">
    <location>
        <begin position="13"/>
        <end position="326"/>
    </location>
</feature>
<dbReference type="InterPro" id="IPR050223">
    <property type="entry name" value="D-isomer_2-hydroxyacid_DH"/>
</dbReference>
<dbReference type="Pfam" id="PF02826">
    <property type="entry name" value="2-Hacid_dh_C"/>
    <property type="match status" value="1"/>
</dbReference>
<keyword evidence="2 4" id="KW-0560">Oxidoreductase</keyword>
<name>A0A327JLR5_9HYPH</name>
<dbReference type="SUPFAM" id="SSF52283">
    <property type="entry name" value="Formate/glycerate dehydrogenase catalytic domain-like"/>
    <property type="match status" value="1"/>
</dbReference>
<evidence type="ECO:0000256" key="2">
    <source>
        <dbReference type="ARBA" id="ARBA00023002"/>
    </source>
</evidence>
<dbReference type="GO" id="GO:0005829">
    <property type="term" value="C:cytosol"/>
    <property type="evidence" value="ECO:0007669"/>
    <property type="project" value="TreeGrafter"/>
</dbReference>
<dbReference type="GO" id="GO:0016618">
    <property type="term" value="F:hydroxypyruvate reductase [NAD(P)H] activity"/>
    <property type="evidence" value="ECO:0007669"/>
    <property type="project" value="TreeGrafter"/>
</dbReference>
<dbReference type="AlphaFoldDB" id="A0A327JLR5"/>
<dbReference type="InterPro" id="IPR036291">
    <property type="entry name" value="NAD(P)-bd_dom_sf"/>
</dbReference>
<dbReference type="CDD" id="cd05301">
    <property type="entry name" value="GDH"/>
    <property type="match status" value="1"/>
</dbReference>
<dbReference type="Pfam" id="PF00389">
    <property type="entry name" value="2-Hacid_dh"/>
    <property type="match status" value="1"/>
</dbReference>
<comment type="similarity">
    <text evidence="1 4">Belongs to the D-isomer specific 2-hydroxyacid dehydrogenase family.</text>
</comment>
<evidence type="ECO:0000259" key="5">
    <source>
        <dbReference type="Pfam" id="PF00389"/>
    </source>
</evidence>
<dbReference type="FunFam" id="3.40.50.720:FF:000203">
    <property type="entry name" value="D-3-phosphoglycerate dehydrogenase (SerA)"/>
    <property type="match status" value="1"/>
</dbReference>
<sequence length="327" mass="35297">MSSSAPASKSPAILVTRRLPDNVRSRLARDYSADLNEDDGVLSRDELLRRARDADALLICPTEKMSAEVIAALPERVKMVSCFSVGVDHVDLAAAAERGLIVTNTPDVLSDATAEIAILLMLGAARRAGEGERLVRADRWHTWSPTFHLGTEITGKRLGLVGMGRIGQITARRARGFDMEIHYHNRRPLDAELAGDAVYHESLEEMLPLCDVLSIHCPLTAETTGLLNAERLALLPDGAIVVNTARGGVVDDEALIAALKSGKLAAAGLDVFNNEPNIHPGYRELENAFLLPHLGSATVETRDAMGFRAVDNLDAFFAGKEPPDRVA</sequence>
<accession>A0A327JLR5</accession>
<gene>
    <name evidence="7" type="ORF">CH339_11885</name>
</gene>
<protein>
    <submittedName>
        <fullName evidence="7">D-glycerate dehydrogenase</fullName>
    </submittedName>
</protein>
<dbReference type="GO" id="GO:0030267">
    <property type="term" value="F:glyoxylate reductase (NADPH) activity"/>
    <property type="evidence" value="ECO:0007669"/>
    <property type="project" value="TreeGrafter"/>
</dbReference>
<evidence type="ECO:0000256" key="1">
    <source>
        <dbReference type="ARBA" id="ARBA00005854"/>
    </source>
</evidence>
<reference evidence="7 8" key="1">
    <citation type="submission" date="2017-07" db="EMBL/GenBank/DDBJ databases">
        <title>Draft Genome Sequences of Select Purple Nonsulfur Bacteria.</title>
        <authorList>
            <person name="Lasarre B."/>
            <person name="Mckinlay J.B."/>
        </authorList>
    </citation>
    <scope>NUCLEOTIDE SEQUENCE [LARGE SCALE GENOMIC DNA]</scope>
    <source>
        <strain evidence="7 8">DSM 11290</strain>
    </source>
</reference>
<dbReference type="Proteomes" id="UP000249299">
    <property type="component" value="Unassembled WGS sequence"/>
</dbReference>
<dbReference type="InterPro" id="IPR029753">
    <property type="entry name" value="D-isomer_DH_CS"/>
</dbReference>
<evidence type="ECO:0000259" key="6">
    <source>
        <dbReference type="Pfam" id="PF02826"/>
    </source>
</evidence>
<dbReference type="InterPro" id="IPR006140">
    <property type="entry name" value="D-isomer_DH_NAD-bd"/>
</dbReference>
<organism evidence="7 8">
    <name type="scientific">Rhodobium orientis</name>
    <dbReference type="NCBI Taxonomy" id="34017"/>
    <lineage>
        <taxon>Bacteria</taxon>
        <taxon>Pseudomonadati</taxon>
        <taxon>Pseudomonadota</taxon>
        <taxon>Alphaproteobacteria</taxon>
        <taxon>Hyphomicrobiales</taxon>
        <taxon>Rhodobiaceae</taxon>
        <taxon>Rhodobium</taxon>
    </lineage>
</organism>
<dbReference type="InterPro" id="IPR006139">
    <property type="entry name" value="D-isomer_2_OHA_DH_cat_dom"/>
</dbReference>